<dbReference type="Proteomes" id="UP001058072">
    <property type="component" value="Chromosome"/>
</dbReference>
<evidence type="ECO:0000313" key="2">
    <source>
        <dbReference type="EMBL" id="UUF07474.1"/>
    </source>
</evidence>
<protein>
    <submittedName>
        <fullName evidence="2">SH3 domain-containing protein</fullName>
    </submittedName>
</protein>
<reference evidence="2" key="1">
    <citation type="submission" date="2021-03" db="EMBL/GenBank/DDBJ databases">
        <title>Comparative Genomics and Metabolomics in the genus Turicibacter.</title>
        <authorList>
            <person name="Maki J."/>
            <person name="Looft T."/>
        </authorList>
    </citation>
    <scope>NUCLEOTIDE SEQUENCE</scope>
    <source>
        <strain evidence="2">ISU324</strain>
    </source>
</reference>
<dbReference type="AlphaFoldDB" id="A0A9Q9CEI3"/>
<proteinExistence type="predicted"/>
<feature type="domain" description="SH3b" evidence="1">
    <location>
        <begin position="17"/>
        <end position="66"/>
    </location>
</feature>
<sequence>MKVLKHHMSVYQYTWTSLKLRAEKSMIAEVLTVIPSHTKFEVIDVDGLWLKVVYEGHIGFVIKQSVSVSGLVEKSLQLNFQKEVI</sequence>
<organism evidence="2 3">
    <name type="scientific">Turicibacter bilis</name>
    <dbReference type="NCBI Taxonomy" id="2735723"/>
    <lineage>
        <taxon>Bacteria</taxon>
        <taxon>Bacillati</taxon>
        <taxon>Bacillota</taxon>
        <taxon>Erysipelotrichia</taxon>
        <taxon>Erysipelotrichales</taxon>
        <taxon>Turicibacteraceae</taxon>
        <taxon>Turicibacter</taxon>
    </lineage>
</organism>
<dbReference type="Pfam" id="PF08239">
    <property type="entry name" value="SH3_3"/>
    <property type="match status" value="1"/>
</dbReference>
<dbReference type="InterPro" id="IPR003646">
    <property type="entry name" value="SH3-like_bac-type"/>
</dbReference>
<gene>
    <name evidence="2" type="ORF">J0J70_07470</name>
</gene>
<name>A0A9Q9CEI3_9FIRM</name>
<accession>A0A9Q9CEI3</accession>
<evidence type="ECO:0000313" key="3">
    <source>
        <dbReference type="Proteomes" id="UP001058072"/>
    </source>
</evidence>
<dbReference type="RefSeq" id="WP_212724267.1">
    <property type="nucleotide sequence ID" value="NZ_CP071250.1"/>
</dbReference>
<evidence type="ECO:0000259" key="1">
    <source>
        <dbReference type="Pfam" id="PF08239"/>
    </source>
</evidence>
<dbReference type="Gene3D" id="2.30.30.40">
    <property type="entry name" value="SH3 Domains"/>
    <property type="match status" value="1"/>
</dbReference>
<dbReference type="EMBL" id="CP071250">
    <property type="protein sequence ID" value="UUF07474.1"/>
    <property type="molecule type" value="Genomic_DNA"/>
</dbReference>